<comment type="subcellular location">
    <subcellularLocation>
        <location evidence="1">Cell membrane</location>
        <topology evidence="1">Multi-pass membrane protein</topology>
    </subcellularLocation>
</comment>
<evidence type="ECO:0000256" key="5">
    <source>
        <dbReference type="ARBA" id="ARBA00022989"/>
    </source>
</evidence>
<organism evidence="11 12">
    <name type="scientific">Zhihengliuella salsuginis</name>
    <dbReference type="NCBI Taxonomy" id="578222"/>
    <lineage>
        <taxon>Bacteria</taxon>
        <taxon>Bacillati</taxon>
        <taxon>Actinomycetota</taxon>
        <taxon>Actinomycetes</taxon>
        <taxon>Micrococcales</taxon>
        <taxon>Micrococcaceae</taxon>
        <taxon>Zhihengliuella</taxon>
    </lineage>
</organism>
<dbReference type="Pfam" id="PF00005">
    <property type="entry name" value="ABC_tran"/>
    <property type="match status" value="2"/>
</dbReference>
<dbReference type="InterPro" id="IPR011527">
    <property type="entry name" value="ABC1_TM_dom"/>
</dbReference>
<dbReference type="InterPro" id="IPR036640">
    <property type="entry name" value="ABC1_TM_sf"/>
</dbReference>
<evidence type="ECO:0000256" key="7">
    <source>
        <dbReference type="SAM" id="MobiDB-lite"/>
    </source>
</evidence>
<feature type="region of interest" description="Disordered" evidence="7">
    <location>
        <begin position="529"/>
        <end position="560"/>
    </location>
</feature>
<evidence type="ECO:0000256" key="4">
    <source>
        <dbReference type="ARBA" id="ARBA00022840"/>
    </source>
</evidence>
<evidence type="ECO:0000313" key="11">
    <source>
        <dbReference type="EMBL" id="GHD01145.1"/>
    </source>
</evidence>
<keyword evidence="2 8" id="KW-0812">Transmembrane</keyword>
<evidence type="ECO:0000256" key="3">
    <source>
        <dbReference type="ARBA" id="ARBA00022741"/>
    </source>
</evidence>
<feature type="transmembrane region" description="Helical" evidence="8">
    <location>
        <begin position="138"/>
        <end position="161"/>
    </location>
</feature>
<feature type="transmembrane region" description="Helical" evidence="8">
    <location>
        <begin position="578"/>
        <end position="604"/>
    </location>
</feature>
<dbReference type="PROSITE" id="PS00211">
    <property type="entry name" value="ABC_TRANSPORTER_1"/>
    <property type="match status" value="1"/>
</dbReference>
<dbReference type="SUPFAM" id="SSF90123">
    <property type="entry name" value="ABC transporter transmembrane region"/>
    <property type="match status" value="2"/>
</dbReference>
<dbReference type="InterPro" id="IPR003593">
    <property type="entry name" value="AAA+_ATPase"/>
</dbReference>
<gene>
    <name evidence="11" type="ORF">GCM10008096_04930</name>
</gene>
<feature type="region of interest" description="Disordered" evidence="7">
    <location>
        <begin position="319"/>
        <end position="341"/>
    </location>
</feature>
<dbReference type="PROSITE" id="PS50929">
    <property type="entry name" value="ABC_TM1F"/>
    <property type="match status" value="2"/>
</dbReference>
<feature type="transmembrane region" description="Helical" evidence="8">
    <location>
        <begin position="719"/>
        <end position="738"/>
    </location>
</feature>
<keyword evidence="6 8" id="KW-0472">Membrane</keyword>
<dbReference type="RefSeq" id="WP_189348541.1">
    <property type="nucleotide sequence ID" value="NZ_BMXK01000002.1"/>
</dbReference>
<feature type="compositionally biased region" description="Low complexity" evidence="7">
    <location>
        <begin position="532"/>
        <end position="548"/>
    </location>
</feature>
<feature type="transmembrane region" description="Helical" evidence="8">
    <location>
        <begin position="252"/>
        <end position="274"/>
    </location>
</feature>
<dbReference type="Gene3D" id="3.40.50.300">
    <property type="entry name" value="P-loop containing nucleotide triphosphate hydrolases"/>
    <property type="match status" value="2"/>
</dbReference>
<evidence type="ECO:0000259" key="9">
    <source>
        <dbReference type="PROSITE" id="PS50893"/>
    </source>
</evidence>
<comment type="caution">
    <text evidence="11">The sequence shown here is derived from an EMBL/GenBank/DDBJ whole genome shotgun (WGS) entry which is preliminary data.</text>
</comment>
<feature type="domain" description="ABC transmembrane type-1" evidence="10">
    <location>
        <begin position="579"/>
        <end position="759"/>
    </location>
</feature>
<dbReference type="CDD" id="cd18584">
    <property type="entry name" value="ABC_6TM_AarD_CydD"/>
    <property type="match status" value="1"/>
</dbReference>
<feature type="transmembrane region" description="Helical" evidence="8">
    <location>
        <begin position="693"/>
        <end position="713"/>
    </location>
</feature>
<dbReference type="Pfam" id="PF00664">
    <property type="entry name" value="ABC_membrane"/>
    <property type="match status" value="1"/>
</dbReference>
<feature type="domain" description="ABC transporter" evidence="9">
    <location>
        <begin position="891"/>
        <end position="1110"/>
    </location>
</feature>
<evidence type="ECO:0000256" key="2">
    <source>
        <dbReference type="ARBA" id="ARBA00022692"/>
    </source>
</evidence>
<keyword evidence="4" id="KW-0067">ATP-binding</keyword>
<evidence type="ECO:0000256" key="6">
    <source>
        <dbReference type="ARBA" id="ARBA00023136"/>
    </source>
</evidence>
<keyword evidence="12" id="KW-1185">Reference proteome</keyword>
<dbReference type="InterPro" id="IPR003439">
    <property type="entry name" value="ABC_transporter-like_ATP-bd"/>
</dbReference>
<accession>A0ABQ3GDH1</accession>
<dbReference type="PROSITE" id="PS50893">
    <property type="entry name" value="ABC_TRANSPORTER_2"/>
    <property type="match status" value="2"/>
</dbReference>
<keyword evidence="3" id="KW-0547">Nucleotide-binding</keyword>
<evidence type="ECO:0000256" key="1">
    <source>
        <dbReference type="ARBA" id="ARBA00004651"/>
    </source>
</evidence>
<dbReference type="NCBIfam" id="TIGR02868">
    <property type="entry name" value="CydC"/>
    <property type="match status" value="1"/>
</dbReference>
<dbReference type="InterPro" id="IPR027417">
    <property type="entry name" value="P-loop_NTPase"/>
</dbReference>
<evidence type="ECO:0000256" key="8">
    <source>
        <dbReference type="SAM" id="Phobius"/>
    </source>
</evidence>
<dbReference type="InterPro" id="IPR017871">
    <property type="entry name" value="ABC_transporter-like_CS"/>
</dbReference>
<keyword evidence="5 8" id="KW-1133">Transmembrane helix</keyword>
<dbReference type="PANTHER" id="PTHR24221">
    <property type="entry name" value="ATP-BINDING CASSETTE SUB-FAMILY B"/>
    <property type="match status" value="1"/>
</dbReference>
<protein>
    <submittedName>
        <fullName evidence="11">Thiol reductant ABC exporter subunit CydC</fullName>
    </submittedName>
</protein>
<feature type="domain" description="ABC transporter" evidence="9">
    <location>
        <begin position="343"/>
        <end position="562"/>
    </location>
</feature>
<evidence type="ECO:0000259" key="10">
    <source>
        <dbReference type="PROSITE" id="PS50929"/>
    </source>
</evidence>
<dbReference type="SMART" id="SM00382">
    <property type="entry name" value="AAA"/>
    <property type="match status" value="2"/>
</dbReference>
<dbReference type="Proteomes" id="UP000642819">
    <property type="component" value="Unassembled WGS sequence"/>
</dbReference>
<dbReference type="InterPro" id="IPR039421">
    <property type="entry name" value="Type_1_exporter"/>
</dbReference>
<name>A0ABQ3GDH1_9MICC</name>
<evidence type="ECO:0000313" key="12">
    <source>
        <dbReference type="Proteomes" id="UP000642819"/>
    </source>
</evidence>
<sequence>MARTTSPLAPLLEASLPGTRRRLALLAGLALAKAAGLILVADALAVGIGQAAAGDPVDLARLSLWGIGGAVVRAGAAGGTRLLAQRAGRGAKEELRSRLLRHRLLGGTPRPGGQDGQDDVGTVSALATRGLDGLDAYFTTYVPALMTAAVVPAVVGLRILAADWVSALIVALTVPLVPLFMILIGLHTQDRIADAAAAIERLSAHLLELAQGLPALIGLRRAGAQRRALGEVSERYRVSTMQTLRTAFMSSLALELIATISVAVVAVFVGIRLVHGDMGLTAGLVALILAPECYLPLREVGAAFHASEDGVEALRRTRERVGGTGHPGGTRERSGAPGRPGGLELRGVAVEYAAERVVGPVDLALAPGQVEVLDGPSGSGKTSLLAAVAGTLPATAVRGEIALDAARMVWVPQHPSTTEATVADELGLYAGVRLTRAQTDAVLDAVGLRGAGGLDPAALSPGELRRTALARAMARIRYGAPVDVLLADEPTAHLDAENAERARDAVVQMAGPRAALIATHDRRLAARLRQQEPAAAHEAVPAAPAVPAKPDEAEAPAAQAPGSGAWRAVLGSLPRGRAALGITVGTVSALFAAALTGVSGWLIVSASHQPPMLHLMVAIVGVRFFGIGRSVTRYVEQLIVHDALLAWAAAVRQRAWDGLVAAPQWWGRITRGGGSLEYLVTRIDEVRDALPRVVFPPVTGLLTAAGVCTAIGLWAPGALWVAVAVTVLGWVVLPAAIVRVDAAARADVTEHRAWLARRVPVLVRAAGQLRANGAAAAALSAFTRYDAAASARLTATGRAEAVGAAAAAGIASAGAVGALIAAAGHGGEAAAMSALLMLALSEPMATTATAAQNARALDEGVRQLAAVLPAQETAGAPDGGSGTGAAPIDGLRAVGVEARWSPGGEPVLSGVGAEAGRGEWTVVSGPSGSGKSTLLAVLLGALEPGAGRLEVRRGGAWLPAAAADHGRIAWCPQEAHLFDSSVRANLGLGRDPRADPATESELRGALERVGLGSWLAGRADGLETRIGSGGHSLSGGQRQRLAVARALVARADVVLLDEPTAHLGEDEALALIADLRGALAGQAVVLVTHDARLARPGDEHVRLGAVGAGV</sequence>
<dbReference type="PANTHER" id="PTHR24221:SF590">
    <property type="entry name" value="COMPONENT LINKED WITH THE ASSEMBLY OF CYTOCHROME' TRANSPORT TRANSMEMBRANE ATP-BINDING PROTEIN ABC TRANSPORTER CYDD-RELATED"/>
    <property type="match status" value="1"/>
</dbReference>
<feature type="transmembrane region" description="Helical" evidence="8">
    <location>
        <begin position="167"/>
        <end position="186"/>
    </location>
</feature>
<dbReference type="EMBL" id="BMXK01000002">
    <property type="protein sequence ID" value="GHD01145.1"/>
    <property type="molecule type" value="Genomic_DNA"/>
</dbReference>
<dbReference type="SUPFAM" id="SSF52540">
    <property type="entry name" value="P-loop containing nucleoside triphosphate hydrolases"/>
    <property type="match status" value="2"/>
</dbReference>
<dbReference type="InterPro" id="IPR014223">
    <property type="entry name" value="ABC_CydC/D"/>
</dbReference>
<reference evidence="12" key="1">
    <citation type="journal article" date="2019" name="Int. J. Syst. Evol. Microbiol.">
        <title>The Global Catalogue of Microorganisms (GCM) 10K type strain sequencing project: providing services to taxonomists for standard genome sequencing and annotation.</title>
        <authorList>
            <consortium name="The Broad Institute Genomics Platform"/>
            <consortium name="The Broad Institute Genome Sequencing Center for Infectious Disease"/>
            <person name="Wu L."/>
            <person name="Ma J."/>
        </authorList>
    </citation>
    <scope>NUCLEOTIDE SEQUENCE [LARGE SCALE GENOMIC DNA]</scope>
    <source>
        <strain evidence="12">KCTC 19466</strain>
    </source>
</reference>
<feature type="transmembrane region" description="Helical" evidence="8">
    <location>
        <begin position="63"/>
        <end position="84"/>
    </location>
</feature>
<proteinExistence type="predicted"/>
<feature type="domain" description="ABC transmembrane type-1" evidence="10">
    <location>
        <begin position="23"/>
        <end position="309"/>
    </location>
</feature>
<dbReference type="Gene3D" id="1.20.1560.10">
    <property type="entry name" value="ABC transporter type 1, transmembrane domain"/>
    <property type="match status" value="2"/>
</dbReference>